<evidence type="ECO:0000313" key="1">
    <source>
        <dbReference type="EMBL" id="KAL1413759.1"/>
    </source>
</evidence>
<organism evidence="1 2">
    <name type="scientific">Vanrija albida</name>
    <dbReference type="NCBI Taxonomy" id="181172"/>
    <lineage>
        <taxon>Eukaryota</taxon>
        <taxon>Fungi</taxon>
        <taxon>Dikarya</taxon>
        <taxon>Basidiomycota</taxon>
        <taxon>Agaricomycotina</taxon>
        <taxon>Tremellomycetes</taxon>
        <taxon>Trichosporonales</taxon>
        <taxon>Trichosporonaceae</taxon>
        <taxon>Vanrija</taxon>
    </lineage>
</organism>
<keyword evidence="2" id="KW-1185">Reference proteome</keyword>
<name>A0ABR3QGC9_9TREE</name>
<gene>
    <name evidence="1" type="ORF">Q8F55_001541</name>
</gene>
<dbReference type="RefSeq" id="XP_069213703.1">
    <property type="nucleotide sequence ID" value="XM_069350159.1"/>
</dbReference>
<reference evidence="1 2" key="1">
    <citation type="submission" date="2023-08" db="EMBL/GenBank/DDBJ databases">
        <title>Annotated Genome Sequence of Vanrija albida AlHP1.</title>
        <authorList>
            <person name="Herzog R."/>
        </authorList>
    </citation>
    <scope>NUCLEOTIDE SEQUENCE [LARGE SCALE GENOMIC DNA]</scope>
    <source>
        <strain evidence="1 2">AlHP1</strain>
    </source>
</reference>
<comment type="caution">
    <text evidence="1">The sequence shown here is derived from an EMBL/GenBank/DDBJ whole genome shotgun (WGS) entry which is preliminary data.</text>
</comment>
<dbReference type="GeneID" id="95982584"/>
<proteinExistence type="predicted"/>
<dbReference type="Proteomes" id="UP001565368">
    <property type="component" value="Unassembled WGS sequence"/>
</dbReference>
<dbReference type="EMBL" id="JBBXJM010000001">
    <property type="protein sequence ID" value="KAL1413759.1"/>
    <property type="molecule type" value="Genomic_DNA"/>
</dbReference>
<evidence type="ECO:0000313" key="2">
    <source>
        <dbReference type="Proteomes" id="UP001565368"/>
    </source>
</evidence>
<protein>
    <submittedName>
        <fullName evidence="1">Uncharacterized protein</fullName>
    </submittedName>
</protein>
<sequence length="58" mass="6685">MPDPVPTPDLTAQDIEYLAPYGGWDYFCKYYRLNPFIEAEYNDAVTLLSLLIERDGLP</sequence>
<accession>A0ABR3QGC9</accession>